<dbReference type="AlphaFoldDB" id="A0A916VHP9"/>
<dbReference type="Proteomes" id="UP000654993">
    <property type="component" value="Unassembled WGS sequence"/>
</dbReference>
<name>A0A916VHP9_9BACL</name>
<evidence type="ECO:0000313" key="2">
    <source>
        <dbReference type="Proteomes" id="UP000654993"/>
    </source>
</evidence>
<protein>
    <submittedName>
        <fullName evidence="1">Uncharacterized protein</fullName>
    </submittedName>
</protein>
<proteinExistence type="predicted"/>
<dbReference type="EMBL" id="BMAQ01000020">
    <property type="protein sequence ID" value="GFR38525.1"/>
    <property type="molecule type" value="Genomic_DNA"/>
</dbReference>
<comment type="caution">
    <text evidence="1">The sequence shown here is derived from an EMBL/GenBank/DDBJ whole genome shotgun (WGS) entry which is preliminary data.</text>
</comment>
<sequence>MDYTSPSAQFTYDVNNNTFFKKDNRNYINALSINQLNTLGNVSMLDIYLRHGKRRRAIVSRSKGRGGRSN</sequence>
<reference evidence="1" key="1">
    <citation type="submission" date="2020-08" db="EMBL/GenBank/DDBJ databases">
        <authorList>
            <person name="Uke A."/>
            <person name="Chhe C."/>
            <person name="Baramee S."/>
            <person name="Kosugi A."/>
        </authorList>
    </citation>
    <scope>NUCLEOTIDE SEQUENCE</scope>
    <source>
        <strain evidence="1">DA-C8</strain>
    </source>
</reference>
<evidence type="ECO:0000313" key="1">
    <source>
        <dbReference type="EMBL" id="GFR38525.1"/>
    </source>
</evidence>
<gene>
    <name evidence="1" type="ORF">PRECH8_18210</name>
</gene>
<accession>A0A916VHP9</accession>
<reference evidence="1" key="2">
    <citation type="journal article" date="2021" name="Data Brief">
        <title>Draft genome sequence data of the facultative, thermophilic, xylanolytic bacterium Paenibacillus sp. strain DA-C8.</title>
        <authorList>
            <person name="Chhe C."/>
            <person name="Uke A."/>
            <person name="Baramee S."/>
            <person name="Ungkulpasvich U."/>
            <person name="Tachaapaikoon C."/>
            <person name="Pason P."/>
            <person name="Waeonukul R."/>
            <person name="Ratanakhanokchai K."/>
            <person name="Kosugi A."/>
        </authorList>
    </citation>
    <scope>NUCLEOTIDE SEQUENCE</scope>
    <source>
        <strain evidence="1">DA-C8</strain>
    </source>
</reference>
<keyword evidence="2" id="KW-1185">Reference proteome</keyword>
<organism evidence="1 2">
    <name type="scientific">Insulibacter thermoxylanivorax</name>
    <dbReference type="NCBI Taxonomy" id="2749268"/>
    <lineage>
        <taxon>Bacteria</taxon>
        <taxon>Bacillati</taxon>
        <taxon>Bacillota</taxon>
        <taxon>Bacilli</taxon>
        <taxon>Bacillales</taxon>
        <taxon>Paenibacillaceae</taxon>
        <taxon>Insulibacter</taxon>
    </lineage>
</organism>